<feature type="domain" description="O-methyltransferase C-terminal" evidence="4">
    <location>
        <begin position="248"/>
        <end position="461"/>
    </location>
</feature>
<dbReference type="InterPro" id="IPR012967">
    <property type="entry name" value="COMT_dimerisation"/>
</dbReference>
<reference evidence="6 7" key="1">
    <citation type="submission" date="2024-01" db="EMBL/GenBank/DDBJ databases">
        <title>A draft genome for a cacao thread blight-causing isolate of Paramarasmius palmivorus.</title>
        <authorList>
            <person name="Baruah I.K."/>
            <person name="Bukari Y."/>
            <person name="Amoako-Attah I."/>
            <person name="Meinhardt L.W."/>
            <person name="Bailey B.A."/>
            <person name="Cohen S.P."/>
        </authorList>
    </citation>
    <scope>NUCLEOTIDE SEQUENCE [LARGE SCALE GENOMIC DNA]</scope>
    <source>
        <strain evidence="6 7">GH-12</strain>
    </source>
</reference>
<keyword evidence="2" id="KW-0808">Transferase</keyword>
<dbReference type="Gene3D" id="3.40.50.150">
    <property type="entry name" value="Vaccinia Virus protein VP39"/>
    <property type="match status" value="1"/>
</dbReference>
<proteinExistence type="predicted"/>
<dbReference type="Proteomes" id="UP001383192">
    <property type="component" value="Unassembled WGS sequence"/>
</dbReference>
<evidence type="ECO:0008006" key="8">
    <source>
        <dbReference type="Google" id="ProtNLM"/>
    </source>
</evidence>
<dbReference type="PROSITE" id="PS51683">
    <property type="entry name" value="SAM_OMT_II"/>
    <property type="match status" value="1"/>
</dbReference>
<dbReference type="InterPro" id="IPR029063">
    <property type="entry name" value="SAM-dependent_MTases_sf"/>
</dbReference>
<dbReference type="AlphaFoldDB" id="A0AAW0D9B6"/>
<dbReference type="SUPFAM" id="SSF53335">
    <property type="entry name" value="S-adenosyl-L-methionine-dependent methyltransferases"/>
    <property type="match status" value="1"/>
</dbReference>
<accession>A0AAW0D9B6</accession>
<keyword evidence="3" id="KW-0949">S-adenosyl-L-methionine</keyword>
<evidence type="ECO:0000259" key="4">
    <source>
        <dbReference type="Pfam" id="PF00891"/>
    </source>
</evidence>
<organism evidence="6 7">
    <name type="scientific">Paramarasmius palmivorus</name>
    <dbReference type="NCBI Taxonomy" id="297713"/>
    <lineage>
        <taxon>Eukaryota</taxon>
        <taxon>Fungi</taxon>
        <taxon>Dikarya</taxon>
        <taxon>Basidiomycota</taxon>
        <taxon>Agaricomycotina</taxon>
        <taxon>Agaricomycetes</taxon>
        <taxon>Agaricomycetidae</taxon>
        <taxon>Agaricales</taxon>
        <taxon>Marasmiineae</taxon>
        <taxon>Marasmiaceae</taxon>
        <taxon>Paramarasmius</taxon>
    </lineage>
</organism>
<dbReference type="GO" id="GO:0032259">
    <property type="term" value="P:methylation"/>
    <property type="evidence" value="ECO:0007669"/>
    <property type="project" value="UniProtKB-KW"/>
</dbReference>
<dbReference type="PANTHER" id="PTHR43712">
    <property type="entry name" value="PUTATIVE (AFU_ORTHOLOGUE AFUA_4G14580)-RELATED"/>
    <property type="match status" value="1"/>
</dbReference>
<dbReference type="InterPro" id="IPR036390">
    <property type="entry name" value="WH_DNA-bd_sf"/>
</dbReference>
<evidence type="ECO:0000313" key="7">
    <source>
        <dbReference type="Proteomes" id="UP001383192"/>
    </source>
</evidence>
<dbReference type="Pfam" id="PF00891">
    <property type="entry name" value="Methyltransf_2"/>
    <property type="match status" value="1"/>
</dbReference>
<comment type="caution">
    <text evidence="6">The sequence shown here is derived from an EMBL/GenBank/DDBJ whole genome shotgun (WGS) entry which is preliminary data.</text>
</comment>
<name>A0AAW0D9B6_9AGAR</name>
<dbReference type="GO" id="GO:0008171">
    <property type="term" value="F:O-methyltransferase activity"/>
    <property type="evidence" value="ECO:0007669"/>
    <property type="project" value="InterPro"/>
</dbReference>
<gene>
    <name evidence="6" type="ORF">VNI00_006525</name>
</gene>
<evidence type="ECO:0000313" key="6">
    <source>
        <dbReference type="EMBL" id="KAK7047294.1"/>
    </source>
</evidence>
<protein>
    <recommendedName>
        <fullName evidence="8">O-methyltransferase domain-containing protein</fullName>
    </recommendedName>
</protein>
<keyword evidence="7" id="KW-1185">Reference proteome</keyword>
<feature type="domain" description="O-methyltransferase dimerisation" evidence="5">
    <location>
        <begin position="88"/>
        <end position="182"/>
    </location>
</feature>
<dbReference type="InterPro" id="IPR001077">
    <property type="entry name" value="COMT_C"/>
</dbReference>
<dbReference type="InterPro" id="IPR036388">
    <property type="entry name" value="WH-like_DNA-bd_sf"/>
</dbReference>
<evidence type="ECO:0000259" key="5">
    <source>
        <dbReference type="Pfam" id="PF08100"/>
    </source>
</evidence>
<sequence length="481" mass="53100">MAANTVLDNSHITALTALISSSVQEVIATYASVGRAVPSLDSAEPGPFDEIVEDTPERLVRAVKTIEAACAQLVSTVGNPSGIIYDRANTHAEPSCLLVALNARIADLLVDKPEGASVIELAEASGFKDADKLGRVMRLLATRHVFREGQLQCVIYGHFEILARTTVKPNIYANNRLSVRLISTNSVSDLVGLVTEAGLLASSHLNETYTTEPRVPNETPFQRATGHAFFDWHRLPENNAKVEVCRILFEVFGLSERGAQRFDRAMVAWSHVYGMGFLSKAYPWSTYVLGCTICDIGGGNGHVMMDLSKKNPHFKVVLQDQPGVIVRAKEYWTKEYPCAINEKRVEFVPFDFFKDAAAEGCDIYYLKGILHDWIDADCSKILGNVRKAMKPGAKLLIQEIVIRSIARPHNTQLGGLAPEPLLPNWGASAARSYEEDIAMMRLHNAKERTLEEFISLCEPCGLRFNKSYPAGDMDLVEFVTV</sequence>
<dbReference type="EMBL" id="JAYKXP010000020">
    <property type="protein sequence ID" value="KAK7047294.1"/>
    <property type="molecule type" value="Genomic_DNA"/>
</dbReference>
<evidence type="ECO:0000256" key="2">
    <source>
        <dbReference type="ARBA" id="ARBA00022679"/>
    </source>
</evidence>
<evidence type="ECO:0000256" key="1">
    <source>
        <dbReference type="ARBA" id="ARBA00022603"/>
    </source>
</evidence>
<dbReference type="SUPFAM" id="SSF46785">
    <property type="entry name" value="Winged helix' DNA-binding domain"/>
    <property type="match status" value="1"/>
</dbReference>
<dbReference type="InterPro" id="IPR016461">
    <property type="entry name" value="COMT-like"/>
</dbReference>
<dbReference type="PANTHER" id="PTHR43712:SF2">
    <property type="entry name" value="O-METHYLTRANSFERASE CICE"/>
    <property type="match status" value="1"/>
</dbReference>
<dbReference type="Pfam" id="PF08100">
    <property type="entry name" value="Dimerisation"/>
    <property type="match status" value="1"/>
</dbReference>
<dbReference type="Gene3D" id="1.10.10.10">
    <property type="entry name" value="Winged helix-like DNA-binding domain superfamily/Winged helix DNA-binding domain"/>
    <property type="match status" value="1"/>
</dbReference>
<evidence type="ECO:0000256" key="3">
    <source>
        <dbReference type="ARBA" id="ARBA00022691"/>
    </source>
</evidence>
<keyword evidence="1" id="KW-0489">Methyltransferase</keyword>